<dbReference type="EC" id="3.4.14.-" evidence="7"/>
<protein>
    <recommendedName>
        <fullName evidence="7">Dipeptidyl-peptidase</fullName>
        <ecNumber evidence="7">3.4.14.-</ecNumber>
    </recommendedName>
</protein>
<dbReference type="GO" id="GO:0006508">
    <property type="term" value="P:proteolysis"/>
    <property type="evidence" value="ECO:0007669"/>
    <property type="project" value="UniProtKB-KW"/>
</dbReference>
<dbReference type="RefSeq" id="WP_182043555.1">
    <property type="nucleotide sequence ID" value="NZ_JACDZE010000002.1"/>
</dbReference>
<evidence type="ECO:0000313" key="10">
    <source>
        <dbReference type="Proteomes" id="UP000552241"/>
    </source>
</evidence>
<dbReference type="AlphaFoldDB" id="A0A838ZSK2"/>
<keyword evidence="5 7" id="KW-0378">Hydrolase</keyword>
<keyword evidence="10" id="KW-1185">Reference proteome</keyword>
<name>A0A838ZSK2_9FLAO</name>
<evidence type="ECO:0000256" key="3">
    <source>
        <dbReference type="ARBA" id="ARBA00022670"/>
    </source>
</evidence>
<keyword evidence="3 7" id="KW-0645">Protease</keyword>
<comment type="similarity">
    <text evidence="1 7">Belongs to the peptidase S46 family.</text>
</comment>
<comment type="caution">
    <text evidence="9">The sequence shown here is derived from an EMBL/GenBank/DDBJ whole genome shotgun (WGS) entry which is preliminary data.</text>
</comment>
<dbReference type="InterPro" id="IPR009003">
    <property type="entry name" value="Peptidase_S1_PA"/>
</dbReference>
<keyword evidence="2 7" id="KW-0031">Aminopeptidase</keyword>
<evidence type="ECO:0000256" key="2">
    <source>
        <dbReference type="ARBA" id="ARBA00022438"/>
    </source>
</evidence>
<keyword evidence="6 7" id="KW-0720">Serine protease</keyword>
<sequence length="714" mass="80901">MKLHLAVLSTILAMGLSFAQQGGGMWIPTELNESEMKQMGMQISAEDIFTPNAPSIKDAIAHFGGGCTSEVISSKGLLLTNHHCGYGQIQSHSSLENDYLKNGFWAMNNSEELPNKGLTATFIVDIKDVTDKILQGISDEMTEEKRQEFVKSNIEIISKNVVKEAYQDVFIRAFYKGNKYYQFITETYKDVRLVGAPPSAIGNFGMDTDNWSWPRHTGDFSLFRIYADKNNKPAEYSPDNVPYTPKHFLPVSIKGIKEGDFTFVFGFPGSTDEYLPASALDQILKTTNPARIGIRDVALKILNAKMRQDNATRIKYASKYARISNYHKKWSGESLGLKKSNAVEKRKEFETEFTKRIAANSNWNKNYGSLLNEMDELYTFQAPYQTAEIYFDEAIYRNSETFRVALLVQNLIKAKGTPEFSDLKNRYINYLKGLYKDYDADLDQEVSLALIDLYKKNVPAEFLPETAIHINASTFQSSVLTGKERINGVSIIEDTEKAFENDEVLIAALENDPLVQEIGLIQKAYEQKVSPKFTATQNQLNQLQRTYMKAQLEVFPDKKFFPDANSTLRVTYGKVDGYKPEDKPRYPYQTYLDGVIEKYVPGDYEFDLPQKLIDLEKSKDFGIYGEGKKKKAKMPVNFIATNHTTGGNSGSPALDKDGNLIGLNFDRVWEGTMSDLNYDPEICRNIMVDARYILFIIDKFAGAGYLLDEMKIVK</sequence>
<dbReference type="InterPro" id="IPR019500">
    <property type="entry name" value="Pep_S46"/>
</dbReference>
<organism evidence="9 10">
    <name type="scientific">Moheibacter lacus</name>
    <dbReference type="NCBI Taxonomy" id="2745851"/>
    <lineage>
        <taxon>Bacteria</taxon>
        <taxon>Pseudomonadati</taxon>
        <taxon>Bacteroidota</taxon>
        <taxon>Flavobacteriia</taxon>
        <taxon>Flavobacteriales</taxon>
        <taxon>Weeksellaceae</taxon>
        <taxon>Moheibacter</taxon>
    </lineage>
</organism>
<dbReference type="EMBL" id="JACDZE010000002">
    <property type="protein sequence ID" value="MBA5629949.1"/>
    <property type="molecule type" value="Genomic_DNA"/>
</dbReference>
<evidence type="ECO:0000256" key="4">
    <source>
        <dbReference type="ARBA" id="ARBA00022729"/>
    </source>
</evidence>
<evidence type="ECO:0000256" key="7">
    <source>
        <dbReference type="RuleBase" id="RU366067"/>
    </source>
</evidence>
<dbReference type="SUPFAM" id="SSF50494">
    <property type="entry name" value="Trypsin-like serine proteases"/>
    <property type="match status" value="1"/>
</dbReference>
<evidence type="ECO:0000256" key="6">
    <source>
        <dbReference type="ARBA" id="ARBA00022825"/>
    </source>
</evidence>
<reference evidence="9 10" key="1">
    <citation type="submission" date="2020-07" db="EMBL/GenBank/DDBJ databases">
        <title>Moheibacter lacus sp. nov., a member of the family Flavobacteriaceae isolated from freshwater lake sediment.</title>
        <authorList>
            <person name="Liu Y."/>
        </authorList>
    </citation>
    <scope>NUCLEOTIDE SEQUENCE [LARGE SCALE GENOMIC DNA]</scope>
    <source>
        <strain evidence="9 10">BDHS18</strain>
    </source>
</reference>
<keyword evidence="8" id="KW-0175">Coiled coil</keyword>
<dbReference type="GO" id="GO:0070009">
    <property type="term" value="F:serine-type aminopeptidase activity"/>
    <property type="evidence" value="ECO:0007669"/>
    <property type="project" value="UniProtKB-UniRule"/>
</dbReference>
<dbReference type="PANTHER" id="PTHR38469:SF1">
    <property type="entry name" value="PERIPLASMIC PEPTIDASE SUBFAMILY S1B"/>
    <property type="match status" value="1"/>
</dbReference>
<dbReference type="PANTHER" id="PTHR38469">
    <property type="entry name" value="PERIPLASMIC PEPTIDASE SUBFAMILY S1B"/>
    <property type="match status" value="1"/>
</dbReference>
<dbReference type="GO" id="GO:0043171">
    <property type="term" value="P:peptide catabolic process"/>
    <property type="evidence" value="ECO:0007669"/>
    <property type="project" value="UniProtKB-UniRule"/>
</dbReference>
<dbReference type="GO" id="GO:0008239">
    <property type="term" value="F:dipeptidyl-peptidase activity"/>
    <property type="evidence" value="ECO:0007669"/>
    <property type="project" value="UniProtKB-UniRule"/>
</dbReference>
<evidence type="ECO:0000313" key="9">
    <source>
        <dbReference type="EMBL" id="MBA5629949.1"/>
    </source>
</evidence>
<gene>
    <name evidence="9" type="ORF">HU137_09225</name>
</gene>
<dbReference type="Proteomes" id="UP000552241">
    <property type="component" value="Unassembled WGS sequence"/>
</dbReference>
<accession>A0A838ZSK2</accession>
<comment type="function">
    <text evidence="7">Catalyzes the removal of dipeptides from the N-terminus of oligopeptides.</text>
</comment>
<feature type="coiled-coil region" evidence="8">
    <location>
        <begin position="492"/>
        <end position="553"/>
    </location>
</feature>
<evidence type="ECO:0000256" key="8">
    <source>
        <dbReference type="SAM" id="Coils"/>
    </source>
</evidence>
<keyword evidence="4 7" id="KW-0732">Signal</keyword>
<feature type="signal peptide" evidence="7">
    <location>
        <begin position="1"/>
        <end position="19"/>
    </location>
</feature>
<evidence type="ECO:0000256" key="1">
    <source>
        <dbReference type="ARBA" id="ARBA00010491"/>
    </source>
</evidence>
<proteinExistence type="inferred from homology"/>
<evidence type="ECO:0000256" key="5">
    <source>
        <dbReference type="ARBA" id="ARBA00022801"/>
    </source>
</evidence>
<dbReference type="Pfam" id="PF10459">
    <property type="entry name" value="Peptidase_S46"/>
    <property type="match status" value="1"/>
</dbReference>
<feature type="chain" id="PRO_5033111620" description="Dipeptidyl-peptidase" evidence="7">
    <location>
        <begin position="20"/>
        <end position="714"/>
    </location>
</feature>